<dbReference type="CDD" id="cd04301">
    <property type="entry name" value="NAT_SF"/>
    <property type="match status" value="1"/>
</dbReference>
<keyword evidence="3" id="KW-1185">Reference proteome</keyword>
<dbReference type="RefSeq" id="WP_012407920.1">
    <property type="nucleotide sequence ID" value="NC_010628.1"/>
</dbReference>
<dbReference type="Pfam" id="PF13508">
    <property type="entry name" value="Acetyltransf_7"/>
    <property type="match status" value="1"/>
</dbReference>
<sequence>MNNIHNYLLPHGYIIRKAKPSDMWLVFLFIIRGRLDPSQLKWQQFLVIEHDSFLVAFGQLRNFKFAQELGSLFVVPAYRNQGLGTFLIQHLIAQSTQPLYLKCLEHQLEIFYAQRGFIPVSYEELPVSLKSKFRLSQLRKSLLKAFVVFMKYQYPI</sequence>
<reference evidence="3" key="1">
    <citation type="submission" date="2008-04" db="EMBL/GenBank/DDBJ databases">
        <title>Complete sequence of chromosome of Nostoc punctiforme ATCC 29133.</title>
        <authorList>
            <consortium name="US DOE Joint Genome Institute"/>
            <person name="Copeland A."/>
            <person name="Lucas S."/>
            <person name="Lapidus A."/>
            <person name="Glavina del Rio T."/>
            <person name="Dalin E."/>
            <person name="Tice H."/>
            <person name="Pitluck S."/>
            <person name="Chain P."/>
            <person name="Malfatti S."/>
            <person name="Shin M."/>
            <person name="Vergez L."/>
            <person name="Schmutz J."/>
            <person name="Larimer F."/>
            <person name="Land M."/>
            <person name="Hauser L."/>
            <person name="Kyrpides N."/>
            <person name="Kim E."/>
            <person name="Meeks J.C."/>
            <person name="Elhai J."/>
            <person name="Campbell E.L."/>
            <person name="Thiel T."/>
            <person name="Longmire J."/>
            <person name="Potts M."/>
            <person name="Atlas R."/>
        </authorList>
    </citation>
    <scope>NUCLEOTIDE SEQUENCE [LARGE SCALE GENOMIC DNA]</scope>
    <source>
        <strain evidence="3">ATCC 29133 / PCC 73102</strain>
    </source>
</reference>
<protein>
    <submittedName>
        <fullName evidence="2">GCN5-related N-acetyltransferase</fullName>
    </submittedName>
</protein>
<dbReference type="KEGG" id="npu:Npun_R1174"/>
<dbReference type="HOGENOM" id="CLU_103232_0_0_3"/>
<keyword evidence="2" id="KW-0808">Transferase</keyword>
<feature type="domain" description="N-acetyltransferase" evidence="1">
    <location>
        <begin position="13"/>
        <end position="140"/>
    </location>
</feature>
<organism evidence="2 3">
    <name type="scientific">Nostoc punctiforme (strain ATCC 29133 / PCC 73102)</name>
    <dbReference type="NCBI Taxonomy" id="63737"/>
    <lineage>
        <taxon>Bacteria</taxon>
        <taxon>Bacillati</taxon>
        <taxon>Cyanobacteriota</taxon>
        <taxon>Cyanophyceae</taxon>
        <taxon>Nostocales</taxon>
        <taxon>Nostocaceae</taxon>
        <taxon>Nostoc</taxon>
    </lineage>
</organism>
<name>B2IWF4_NOSP7</name>
<dbReference type="PROSITE" id="PS51186">
    <property type="entry name" value="GNAT"/>
    <property type="match status" value="1"/>
</dbReference>
<evidence type="ECO:0000259" key="1">
    <source>
        <dbReference type="PROSITE" id="PS51186"/>
    </source>
</evidence>
<dbReference type="SUPFAM" id="SSF55729">
    <property type="entry name" value="Acyl-CoA N-acyltransferases (Nat)"/>
    <property type="match status" value="1"/>
</dbReference>
<dbReference type="EnsemblBacteria" id="ACC79899">
    <property type="protein sequence ID" value="ACC79899"/>
    <property type="gene ID" value="Npun_R1174"/>
</dbReference>
<accession>B2IWF4</accession>
<dbReference type="InterPro" id="IPR016181">
    <property type="entry name" value="Acyl_CoA_acyltransferase"/>
</dbReference>
<proteinExistence type="predicted"/>
<evidence type="ECO:0000313" key="3">
    <source>
        <dbReference type="Proteomes" id="UP000001191"/>
    </source>
</evidence>
<dbReference type="EMBL" id="CP001037">
    <property type="protein sequence ID" value="ACC79899.1"/>
    <property type="molecule type" value="Genomic_DNA"/>
</dbReference>
<reference evidence="2 3" key="2">
    <citation type="journal article" date="2013" name="Plant Physiol.">
        <title>A Nostoc punctiforme Sugar Transporter Necessary to Establish a Cyanobacterium-Plant Symbiosis.</title>
        <authorList>
            <person name="Ekman M."/>
            <person name="Picossi S."/>
            <person name="Campbell E.L."/>
            <person name="Meeks J.C."/>
            <person name="Flores E."/>
        </authorList>
    </citation>
    <scope>NUCLEOTIDE SEQUENCE [LARGE SCALE GENOMIC DNA]</scope>
    <source>
        <strain evidence="3">ATCC 29133 / PCC 73102</strain>
    </source>
</reference>
<dbReference type="Gene3D" id="3.40.630.30">
    <property type="match status" value="1"/>
</dbReference>
<dbReference type="InterPro" id="IPR000182">
    <property type="entry name" value="GNAT_dom"/>
</dbReference>
<dbReference type="STRING" id="63737.Npun_R1174"/>
<dbReference type="OrthoDB" id="509899at2"/>
<dbReference type="PhylomeDB" id="B2IWF4"/>
<gene>
    <name evidence="2" type="ordered locus">Npun_R1174</name>
</gene>
<dbReference type="Proteomes" id="UP000001191">
    <property type="component" value="Chromosome"/>
</dbReference>
<evidence type="ECO:0000313" key="2">
    <source>
        <dbReference type="EMBL" id="ACC79899.1"/>
    </source>
</evidence>
<dbReference type="GO" id="GO:0016747">
    <property type="term" value="F:acyltransferase activity, transferring groups other than amino-acyl groups"/>
    <property type="evidence" value="ECO:0007669"/>
    <property type="project" value="InterPro"/>
</dbReference>
<dbReference type="AlphaFoldDB" id="B2IWF4"/>
<dbReference type="eggNOG" id="COG1246">
    <property type="taxonomic scope" value="Bacteria"/>
</dbReference>